<evidence type="ECO:0000313" key="2">
    <source>
        <dbReference type="EMBL" id="RTH06364.1"/>
    </source>
</evidence>
<dbReference type="SUPFAM" id="SSF69255">
    <property type="entry name" value="gp5 N-terminal domain-like"/>
    <property type="match status" value="1"/>
</dbReference>
<name>A0A430RFD9_THESC</name>
<organism evidence="2 4">
    <name type="scientific">Thermus scotoductus</name>
    <dbReference type="NCBI Taxonomy" id="37636"/>
    <lineage>
        <taxon>Bacteria</taxon>
        <taxon>Thermotogati</taxon>
        <taxon>Deinococcota</taxon>
        <taxon>Deinococci</taxon>
        <taxon>Thermales</taxon>
        <taxon>Thermaceae</taxon>
        <taxon>Thermus</taxon>
    </lineage>
</organism>
<accession>A0A430RFD9</accession>
<dbReference type="EMBL" id="PEMJ01000087">
    <property type="protein sequence ID" value="RTI16366.1"/>
    <property type="molecule type" value="Genomic_DNA"/>
</dbReference>
<dbReference type="Proteomes" id="UP000287155">
    <property type="component" value="Unassembled WGS sequence"/>
</dbReference>
<evidence type="ECO:0000313" key="5">
    <source>
        <dbReference type="Proteomes" id="UP000287155"/>
    </source>
</evidence>
<dbReference type="EMBL" id="PELR01000037">
    <property type="protein sequence ID" value="RTH06364.1"/>
    <property type="molecule type" value="Genomic_DNA"/>
</dbReference>
<evidence type="ECO:0000259" key="1">
    <source>
        <dbReference type="Pfam" id="PF04717"/>
    </source>
</evidence>
<dbReference type="AlphaFoldDB" id="A0A430RFD9"/>
<dbReference type="Proteomes" id="UP000286910">
    <property type="component" value="Unassembled WGS sequence"/>
</dbReference>
<gene>
    <name evidence="3" type="ORF">CSW27_03810</name>
    <name evidence="2" type="ORF">CSW45_01865</name>
</gene>
<evidence type="ECO:0000313" key="4">
    <source>
        <dbReference type="Proteomes" id="UP000286910"/>
    </source>
</evidence>
<dbReference type="Pfam" id="PF04717">
    <property type="entry name" value="Phage_base_V"/>
    <property type="match status" value="1"/>
</dbReference>
<evidence type="ECO:0000313" key="3">
    <source>
        <dbReference type="EMBL" id="RTI16366.1"/>
    </source>
</evidence>
<sequence length="333" mass="37306">MLRGIHLAQVVQIHPTAPDPTAEDEPPYAGTLDVLLVDYAPIDDPKRTYRVRVLRPRAHPSAGTYALPEVGDWGLVAFYANDPRAGVWLGAIDDALRNMIPEELWAQDPYAELRHLPSDRYAIYHGDGTEEHVWPDGTFLKLTARKDGSISNATYREKLTRRRVRRKIRRFASRREDYHPHPEPPHDLVFRHASGASFHLSADGSIEVRTARGHKIRLFDSTEKARDPYTAAPTLEETPQRERSAIVIESEVGHRITLWDDPLQGATRYVEVKTASGHRLRLQDAPTPLVELVHTAGHTLRMAPGEVVLEAQGNLRLAATGEVVIDGALIRIG</sequence>
<dbReference type="RefSeq" id="WP_126177580.1">
    <property type="nucleotide sequence ID" value="NZ_PELN01000043.1"/>
</dbReference>
<protein>
    <recommendedName>
        <fullName evidence="1">Gp5/Type VI secretion system Vgr protein OB-fold domain-containing protein</fullName>
    </recommendedName>
</protein>
<proteinExistence type="predicted"/>
<reference evidence="4 5" key="1">
    <citation type="journal article" date="2019" name="Extremophiles">
        <title>Biogeography of thermophiles and predominance of Thermus scotoductus in domestic water heaters.</title>
        <authorList>
            <person name="Wilpiszeski R.L."/>
            <person name="Zhang Z."/>
            <person name="House C.H."/>
        </authorList>
    </citation>
    <scope>NUCLEOTIDE SEQUENCE [LARGE SCALE GENOMIC DNA]</scope>
    <source>
        <strain evidence="3 5">14_S14</strain>
        <strain evidence="2 4">32_S32</strain>
    </source>
</reference>
<feature type="domain" description="Gp5/Type VI secretion system Vgr protein OB-fold" evidence="1">
    <location>
        <begin position="50"/>
        <end position="91"/>
    </location>
</feature>
<dbReference type="InterPro" id="IPR006531">
    <property type="entry name" value="Gp5/Vgr_OB"/>
</dbReference>
<comment type="caution">
    <text evidence="2">The sequence shown here is derived from an EMBL/GenBank/DDBJ whole genome shotgun (WGS) entry which is preliminary data.</text>
</comment>